<dbReference type="GO" id="GO:0006567">
    <property type="term" value="P:L-threonine catabolic process"/>
    <property type="evidence" value="ECO:0007669"/>
    <property type="project" value="TreeGrafter"/>
</dbReference>
<evidence type="ECO:0000313" key="8">
    <source>
        <dbReference type="EMBL" id="KRX08973.1"/>
    </source>
</evidence>
<dbReference type="GO" id="GO:0005829">
    <property type="term" value="C:cytosol"/>
    <property type="evidence" value="ECO:0007669"/>
    <property type="project" value="TreeGrafter"/>
</dbReference>
<feature type="coiled-coil region" evidence="6">
    <location>
        <begin position="243"/>
        <end position="270"/>
    </location>
</feature>
<reference evidence="8 9" key="1">
    <citation type="journal article" date="2015" name="Sci. Rep.">
        <title>Genome of the facultative scuticociliatosis pathogen Pseudocohnilembus persalinus provides insight into its virulence through horizontal gene transfer.</title>
        <authorList>
            <person name="Xiong J."/>
            <person name="Wang G."/>
            <person name="Cheng J."/>
            <person name="Tian M."/>
            <person name="Pan X."/>
            <person name="Warren A."/>
            <person name="Jiang C."/>
            <person name="Yuan D."/>
            <person name="Miao W."/>
        </authorList>
    </citation>
    <scope>NUCLEOTIDE SEQUENCE [LARGE SCALE GENOMIC DNA]</scope>
    <source>
        <strain evidence="8">36N120E</strain>
    </source>
</reference>
<dbReference type="PIRSF" id="PIRSF017617">
    <property type="entry name" value="Thr_aldolase"/>
    <property type="match status" value="1"/>
</dbReference>
<dbReference type="EMBL" id="LDAU01000056">
    <property type="protein sequence ID" value="KRX08973.1"/>
    <property type="molecule type" value="Genomic_DNA"/>
</dbReference>
<name>A0A0V0R3D1_PSEPJ</name>
<keyword evidence="6" id="KW-0175">Coiled coil</keyword>
<dbReference type="PANTHER" id="PTHR48097:SF9">
    <property type="entry name" value="L-THREONINE ALDOLASE"/>
    <property type="match status" value="1"/>
</dbReference>
<comment type="caution">
    <text evidence="8">The sequence shown here is derived from an EMBL/GenBank/DDBJ whole genome shotgun (WGS) entry which is preliminary data.</text>
</comment>
<dbReference type="PANTHER" id="PTHR48097">
    <property type="entry name" value="L-THREONINE ALDOLASE-RELATED"/>
    <property type="match status" value="1"/>
</dbReference>
<dbReference type="InterPro" id="IPR015422">
    <property type="entry name" value="PyrdxlP-dep_Trfase_small"/>
</dbReference>
<dbReference type="NCBIfam" id="NF041359">
    <property type="entry name" value="GntG_guanitoxin"/>
    <property type="match status" value="1"/>
</dbReference>
<dbReference type="GO" id="GO:0006545">
    <property type="term" value="P:glycine biosynthetic process"/>
    <property type="evidence" value="ECO:0007669"/>
    <property type="project" value="TreeGrafter"/>
</dbReference>
<evidence type="ECO:0000256" key="4">
    <source>
        <dbReference type="ARBA" id="ARBA00023239"/>
    </source>
</evidence>
<dbReference type="AlphaFoldDB" id="A0A0V0R3D1"/>
<sequence>MKKIDLRSDTVTVFTENMKKSMLTCELGDDVFNSDPTVQKLEELAAKIVGKEASVFVPTGTMANQLAILSHANGQKGKEIICGQWSHIAWDENASTSLLSGGQLRTLPQNENGEMDLNKIQKAIRTPHPVYPETAIVCLENTFHGQALSLDYIQKVRELTQKHNLPLHLDGARLFNAAWAVGGDVQKITKYFDSLQFCLSKGLCCPVGSILAGSKDFCDKAKKYRKMLGGTMRQTGILAGPGIVALTEQIEQIQKDHQMAKNLYQQFKEKFSEYLNIKEYKENSTNMIFFQFKNEQYNIEKQNVFIDFMETKNIIVTNAWEPDYMFRFVIHYYIREQQIEAIVQSMQDFLTTIYQKN</sequence>
<evidence type="ECO:0000259" key="7">
    <source>
        <dbReference type="Pfam" id="PF01212"/>
    </source>
</evidence>
<dbReference type="Pfam" id="PF01212">
    <property type="entry name" value="Beta_elim_lyase"/>
    <property type="match status" value="1"/>
</dbReference>
<proteinExistence type="inferred from homology"/>
<gene>
    <name evidence="8" type="ORF">PPERSA_08176</name>
</gene>
<keyword evidence="8" id="KW-0808">Transferase</keyword>
<keyword evidence="3" id="KW-0663">Pyridoxal phosphate</keyword>
<dbReference type="OMA" id="VQTNIVI"/>
<dbReference type="InterPro" id="IPR023603">
    <property type="entry name" value="Low_specificity_L-TA-like"/>
</dbReference>
<comment type="similarity">
    <text evidence="2">Belongs to the threonine aldolase family.</text>
</comment>
<dbReference type="InParanoid" id="A0A0V0R3D1"/>
<comment type="cofactor">
    <cofactor evidence="1">
        <name>pyridoxal 5'-phosphate</name>
        <dbReference type="ChEBI" id="CHEBI:597326"/>
    </cofactor>
</comment>
<evidence type="ECO:0000256" key="1">
    <source>
        <dbReference type="ARBA" id="ARBA00001933"/>
    </source>
</evidence>
<dbReference type="GO" id="GO:0008732">
    <property type="term" value="F:L-allo-threonine aldolase activity"/>
    <property type="evidence" value="ECO:0007669"/>
    <property type="project" value="TreeGrafter"/>
</dbReference>
<dbReference type="OrthoDB" id="10261951at2759"/>
<evidence type="ECO:0000313" key="9">
    <source>
        <dbReference type="Proteomes" id="UP000054937"/>
    </source>
</evidence>
<dbReference type="Proteomes" id="UP000054937">
    <property type="component" value="Unassembled WGS sequence"/>
</dbReference>
<feature type="modified residue" description="N6-(pyridoxal phosphate)lysine" evidence="5">
    <location>
        <position position="201"/>
    </location>
</feature>
<evidence type="ECO:0000256" key="3">
    <source>
        <dbReference type="ARBA" id="ARBA00022898"/>
    </source>
</evidence>
<protein>
    <submittedName>
        <fullName evidence="8">Pyridoxal phosphate-dependent transferase</fullName>
    </submittedName>
</protein>
<evidence type="ECO:0000256" key="2">
    <source>
        <dbReference type="ARBA" id="ARBA00006966"/>
    </source>
</evidence>
<evidence type="ECO:0000256" key="6">
    <source>
        <dbReference type="SAM" id="Coils"/>
    </source>
</evidence>
<dbReference type="Gene3D" id="3.90.1150.10">
    <property type="entry name" value="Aspartate Aminotransferase, domain 1"/>
    <property type="match status" value="1"/>
</dbReference>
<dbReference type="FunFam" id="3.40.640.10:FF:000030">
    <property type="entry name" value="Low-specificity L-threonine aldolase"/>
    <property type="match status" value="1"/>
</dbReference>
<dbReference type="Gene3D" id="3.40.640.10">
    <property type="entry name" value="Type I PLP-dependent aspartate aminotransferase-like (Major domain)"/>
    <property type="match status" value="1"/>
</dbReference>
<feature type="domain" description="Aromatic amino acid beta-eliminating lyase/threonine aldolase" evidence="7">
    <location>
        <begin position="5"/>
        <end position="272"/>
    </location>
</feature>
<accession>A0A0V0R3D1</accession>
<dbReference type="InterPro" id="IPR001597">
    <property type="entry name" value="ArAA_b-elim_lyase/Thr_aldolase"/>
</dbReference>
<dbReference type="InterPro" id="IPR015424">
    <property type="entry name" value="PyrdxlP-dep_Trfase"/>
</dbReference>
<evidence type="ECO:0000256" key="5">
    <source>
        <dbReference type="PIRSR" id="PIRSR017617-1"/>
    </source>
</evidence>
<dbReference type="InterPro" id="IPR015421">
    <property type="entry name" value="PyrdxlP-dep_Trfase_major"/>
</dbReference>
<dbReference type="SUPFAM" id="SSF53383">
    <property type="entry name" value="PLP-dependent transferases"/>
    <property type="match status" value="1"/>
</dbReference>
<organism evidence="8 9">
    <name type="scientific">Pseudocohnilembus persalinus</name>
    <name type="common">Ciliate</name>
    <dbReference type="NCBI Taxonomy" id="266149"/>
    <lineage>
        <taxon>Eukaryota</taxon>
        <taxon>Sar</taxon>
        <taxon>Alveolata</taxon>
        <taxon>Ciliophora</taxon>
        <taxon>Intramacronucleata</taxon>
        <taxon>Oligohymenophorea</taxon>
        <taxon>Scuticociliatia</taxon>
        <taxon>Philasterida</taxon>
        <taxon>Pseudocohnilembidae</taxon>
        <taxon>Pseudocohnilembus</taxon>
    </lineage>
</organism>
<keyword evidence="9" id="KW-1185">Reference proteome</keyword>
<dbReference type="GO" id="GO:0016740">
    <property type="term" value="F:transferase activity"/>
    <property type="evidence" value="ECO:0007669"/>
    <property type="project" value="UniProtKB-KW"/>
</dbReference>
<keyword evidence="4" id="KW-0456">Lyase</keyword>